<protein>
    <submittedName>
        <fullName evidence="1">AbrB/MazE/SpoVT family DNA-binding domain-containing protein</fullName>
    </submittedName>
</protein>
<keyword evidence="1" id="KW-0238">DNA-binding</keyword>
<dbReference type="OrthoDB" id="3694660at2"/>
<accession>A0A5B2WQC3</accession>
<dbReference type="GO" id="GO:0003677">
    <property type="term" value="F:DNA binding"/>
    <property type="evidence" value="ECO:0007669"/>
    <property type="project" value="UniProtKB-KW"/>
</dbReference>
<dbReference type="AlphaFoldDB" id="A0A5B2WQC3"/>
<evidence type="ECO:0000313" key="2">
    <source>
        <dbReference type="Proteomes" id="UP000323454"/>
    </source>
</evidence>
<evidence type="ECO:0000313" key="1">
    <source>
        <dbReference type="EMBL" id="KAA2252726.1"/>
    </source>
</evidence>
<proteinExistence type="predicted"/>
<dbReference type="Proteomes" id="UP000323454">
    <property type="component" value="Unassembled WGS sequence"/>
</dbReference>
<organism evidence="1 2">
    <name type="scientific">Solihabitans fulvus</name>
    <dbReference type="NCBI Taxonomy" id="1892852"/>
    <lineage>
        <taxon>Bacteria</taxon>
        <taxon>Bacillati</taxon>
        <taxon>Actinomycetota</taxon>
        <taxon>Actinomycetes</taxon>
        <taxon>Pseudonocardiales</taxon>
        <taxon>Pseudonocardiaceae</taxon>
        <taxon>Solihabitans</taxon>
    </lineage>
</organism>
<gene>
    <name evidence="1" type="ORF">F0L68_34720</name>
</gene>
<comment type="caution">
    <text evidence="1">The sequence shown here is derived from an EMBL/GenBank/DDBJ whole genome shotgun (WGS) entry which is preliminary data.</text>
</comment>
<reference evidence="1 2" key="1">
    <citation type="submission" date="2019-09" db="EMBL/GenBank/DDBJ databases">
        <title>Goodfellowia gen. nov., a new genus of the Pseudonocardineae related to Actinoalloteichus, containing Goodfellowia coeruleoviolacea gen. nov., comb. nov. gen. nov., comb. nov.</title>
        <authorList>
            <person name="Labeda D."/>
        </authorList>
    </citation>
    <scope>NUCLEOTIDE SEQUENCE [LARGE SCALE GENOMIC DNA]</scope>
    <source>
        <strain evidence="1 2">AN110305</strain>
    </source>
</reference>
<reference evidence="1 2" key="2">
    <citation type="submission" date="2019-09" db="EMBL/GenBank/DDBJ databases">
        <authorList>
            <person name="Jin C."/>
        </authorList>
    </citation>
    <scope>NUCLEOTIDE SEQUENCE [LARGE SCALE GENOMIC DNA]</scope>
    <source>
        <strain evidence="1 2">AN110305</strain>
    </source>
</reference>
<keyword evidence="2" id="KW-1185">Reference proteome</keyword>
<sequence length="105" mass="11446">MDSRGRIADHLTLRAMGWVPGTRLNIRETGGLLIIHSDTHGVFSISRQGHLRLPAPVRRWCALAAGDRVLLAADPVHCQLVVHPPAELDAMIAHRHAGLQDGDRG</sequence>
<dbReference type="EMBL" id="VUOB01000073">
    <property type="protein sequence ID" value="KAA2252726.1"/>
    <property type="molecule type" value="Genomic_DNA"/>
</dbReference>
<name>A0A5B2WQC3_9PSEU</name>